<dbReference type="RefSeq" id="WP_083012561.1">
    <property type="nucleotide sequence ID" value="NZ_CP060015.1"/>
</dbReference>
<dbReference type="Proteomes" id="UP000243140">
    <property type="component" value="Unassembled WGS sequence"/>
</dbReference>
<dbReference type="InterPro" id="IPR038332">
    <property type="entry name" value="PPE_sf"/>
</dbReference>
<proteinExistence type="predicted"/>
<dbReference type="Pfam" id="PF00934">
    <property type="entry name" value="PE"/>
    <property type="match status" value="1"/>
</dbReference>
<reference evidence="2 3" key="1">
    <citation type="submission" date="2017-02" db="EMBL/GenBank/DDBJ databases">
        <title>The new phylogeny of genus Mycobacterium.</title>
        <authorList>
            <person name="Tortoli E."/>
            <person name="Trovato A."/>
            <person name="Cirillo D.M."/>
        </authorList>
    </citation>
    <scope>NUCLEOTIDE SEQUENCE [LARGE SCALE GENOMIC DNA]</scope>
    <source>
        <strain evidence="2 3">IP1130001</strain>
    </source>
</reference>
<evidence type="ECO:0000313" key="3">
    <source>
        <dbReference type="Proteomes" id="UP000243140"/>
    </source>
</evidence>
<dbReference type="EMBL" id="MVHV01000034">
    <property type="protein sequence ID" value="ORA77898.1"/>
    <property type="molecule type" value="Genomic_DNA"/>
</dbReference>
<accession>A0ABX3SKV1</accession>
<comment type="caution">
    <text evidence="2">The sequence shown here is derived from an EMBL/GenBank/DDBJ whole genome shotgun (WGS) entry which is preliminary data.</text>
</comment>
<evidence type="ECO:0000259" key="1">
    <source>
        <dbReference type="Pfam" id="PF00934"/>
    </source>
</evidence>
<protein>
    <recommendedName>
        <fullName evidence="1">PE domain-containing protein</fullName>
    </recommendedName>
</protein>
<gene>
    <name evidence="2" type="ORF">BST29_22630</name>
</gene>
<dbReference type="InterPro" id="IPR000084">
    <property type="entry name" value="PE-PGRS_N"/>
</dbReference>
<evidence type="ECO:0000313" key="2">
    <source>
        <dbReference type="EMBL" id="ORA77898.1"/>
    </source>
</evidence>
<organism evidence="2 3">
    <name type="scientific">Mycobacterium malmoense</name>
    <dbReference type="NCBI Taxonomy" id="1780"/>
    <lineage>
        <taxon>Bacteria</taxon>
        <taxon>Bacillati</taxon>
        <taxon>Actinomycetota</taxon>
        <taxon>Actinomycetes</taxon>
        <taxon>Mycobacteriales</taxon>
        <taxon>Mycobacteriaceae</taxon>
        <taxon>Mycobacterium</taxon>
    </lineage>
</organism>
<dbReference type="Gene3D" id="1.10.287.850">
    <property type="entry name" value="HP0062-like domain"/>
    <property type="match status" value="1"/>
</dbReference>
<sequence>MSFVVTAPESVTAAAANLAGIGSALGEATAAAAGPTTGVVAAAADEVSIAISRLFGTYGQEFHAVTAQAAAFHDEFVSLLNGGAAAYLGTEIANAEQGLLNAVNAPARAVLGQLSSGVAAATVPIGAASLLSNRIDAGVQAVYAAIAGAPAAAVPAGAYQQLFANTAANLQALYGAWAADPLPFLSQLIANQQGYWQQIATALASAIQNFPANLANLPAAIQAGIQELLAFNAAYYVQQFIVTQIGFAQEFFTYLHAATTGIVAGLPAFGAQLQVAWQAVLAGNYYDAVQDVAQGVANLLVTGVDSGNPLIGVVFPPIPPNVTATVNPTLLGPLGNLFALGNIPGQEAQYLTNLMPPSILRQMSQNLTNVLNVLTIPSISATTTLPLSQPTAGSASAFFGLPLVLTYAAVGAPFAGLEGLATSATAVQQALLAGNPVGALGALVDAPAVMTNGFLNGETIVDMTIPVPVSYQLPIGPPVSFTAQIVVHLPFDGLLVPPHHITGTISLSSPFSTAPYPVTIFGTPFMGLVPALVNYAPQQLAAAIAPAG</sequence>
<name>A0ABX3SKV1_MYCMA</name>
<feature type="domain" description="PE" evidence="1">
    <location>
        <begin position="4"/>
        <end position="94"/>
    </location>
</feature>
<dbReference type="SUPFAM" id="SSF140459">
    <property type="entry name" value="PE/PPE dimer-like"/>
    <property type="match status" value="1"/>
</dbReference>
<keyword evidence="3" id="KW-1185">Reference proteome</keyword>